<accession>X1QS18</accession>
<dbReference type="FunFam" id="3.20.20.10:FF:000018">
    <property type="entry name" value="Pyridoxal phosphate homeostasis protein"/>
    <property type="match status" value="1"/>
</dbReference>
<dbReference type="SUPFAM" id="SSF51419">
    <property type="entry name" value="PLP-binding barrel"/>
    <property type="match status" value="1"/>
</dbReference>
<dbReference type="InterPro" id="IPR001608">
    <property type="entry name" value="Ala_racemase_N"/>
</dbReference>
<proteinExistence type="inferred from homology"/>
<dbReference type="PIRSF" id="PIRSF004848">
    <property type="entry name" value="YBL036c_PLPDEIII"/>
    <property type="match status" value="1"/>
</dbReference>
<evidence type="ECO:0000256" key="1">
    <source>
        <dbReference type="ARBA" id="ARBA00022898"/>
    </source>
</evidence>
<dbReference type="Gene3D" id="3.20.20.10">
    <property type="entry name" value="Alanine racemase"/>
    <property type="match status" value="1"/>
</dbReference>
<sequence>MIKQNVDQILSELPDGVQLVAAVKTRAPEEILEAVESGVKILGENYIQEAERIYEVVGSKAKWHFIGHLQKNKVKKAVKLFDMIETVDSLELAREIDKRCTQIGKVMPVLVEINSGREEQKSGVFPEETEQLVREISGLPNIRVMGLMTMGPRFGNPEDSRPYFVETKKIFERIKKLSLPDIQMRYLSMGMTNSYKIALDEGANMVRIGSKIFGERDYGATAKAPSS</sequence>
<evidence type="ECO:0000313" key="3">
    <source>
        <dbReference type="EMBL" id="GAI71028.1"/>
    </source>
</evidence>
<dbReference type="Pfam" id="PF01168">
    <property type="entry name" value="Ala_racemase_N"/>
    <property type="match status" value="1"/>
</dbReference>
<dbReference type="GO" id="GO:0030170">
    <property type="term" value="F:pyridoxal phosphate binding"/>
    <property type="evidence" value="ECO:0007669"/>
    <property type="project" value="InterPro"/>
</dbReference>
<dbReference type="NCBIfam" id="TIGR00044">
    <property type="entry name" value="YggS family pyridoxal phosphate-dependent enzyme"/>
    <property type="match status" value="1"/>
</dbReference>
<dbReference type="CDD" id="cd00635">
    <property type="entry name" value="PLPDE_III_YBL036c_like"/>
    <property type="match status" value="1"/>
</dbReference>
<dbReference type="AlphaFoldDB" id="X1QS18"/>
<evidence type="ECO:0000259" key="2">
    <source>
        <dbReference type="Pfam" id="PF01168"/>
    </source>
</evidence>
<dbReference type="HAMAP" id="MF_02087">
    <property type="entry name" value="PLP_homeostasis"/>
    <property type="match status" value="1"/>
</dbReference>
<organism evidence="3">
    <name type="scientific">marine sediment metagenome</name>
    <dbReference type="NCBI Taxonomy" id="412755"/>
    <lineage>
        <taxon>unclassified sequences</taxon>
        <taxon>metagenomes</taxon>
        <taxon>ecological metagenomes</taxon>
    </lineage>
</organism>
<comment type="caution">
    <text evidence="3">The sequence shown here is derived from an EMBL/GenBank/DDBJ whole genome shotgun (WGS) entry which is preliminary data.</text>
</comment>
<protein>
    <recommendedName>
        <fullName evidence="2">Alanine racemase N-terminal domain-containing protein</fullName>
    </recommendedName>
</protein>
<dbReference type="PANTHER" id="PTHR10146:SF14">
    <property type="entry name" value="PYRIDOXAL PHOSPHATE HOMEOSTASIS PROTEIN"/>
    <property type="match status" value="1"/>
</dbReference>
<dbReference type="InterPro" id="IPR029066">
    <property type="entry name" value="PLP-binding_barrel"/>
</dbReference>
<dbReference type="PANTHER" id="PTHR10146">
    <property type="entry name" value="PROLINE SYNTHETASE CO-TRANSCRIBED BACTERIAL HOMOLOG PROTEIN"/>
    <property type="match status" value="1"/>
</dbReference>
<name>X1QS18_9ZZZZ</name>
<reference evidence="3" key="1">
    <citation type="journal article" date="2014" name="Front. Microbiol.">
        <title>High frequency of phylogenetically diverse reductive dehalogenase-homologous genes in deep subseafloor sedimentary metagenomes.</title>
        <authorList>
            <person name="Kawai M."/>
            <person name="Futagami T."/>
            <person name="Toyoda A."/>
            <person name="Takaki Y."/>
            <person name="Nishi S."/>
            <person name="Hori S."/>
            <person name="Arai W."/>
            <person name="Tsubouchi T."/>
            <person name="Morono Y."/>
            <person name="Uchiyama I."/>
            <person name="Ito T."/>
            <person name="Fujiyama A."/>
            <person name="Inagaki F."/>
            <person name="Takami H."/>
        </authorList>
    </citation>
    <scope>NUCLEOTIDE SEQUENCE</scope>
    <source>
        <strain evidence="3">Expedition CK06-06</strain>
    </source>
</reference>
<dbReference type="InterPro" id="IPR011078">
    <property type="entry name" value="PyrdxlP_homeostasis"/>
</dbReference>
<feature type="domain" description="Alanine racemase N-terminal" evidence="2">
    <location>
        <begin position="2"/>
        <end position="216"/>
    </location>
</feature>
<gene>
    <name evidence="3" type="ORF">S12H4_03348</name>
</gene>
<dbReference type="EMBL" id="BARW01000928">
    <property type="protein sequence ID" value="GAI71028.1"/>
    <property type="molecule type" value="Genomic_DNA"/>
</dbReference>
<keyword evidence="1" id="KW-0663">Pyridoxal phosphate</keyword>